<evidence type="ECO:0000313" key="12">
    <source>
        <dbReference type="Proteomes" id="UP001168877"/>
    </source>
</evidence>
<dbReference type="GO" id="GO:0005524">
    <property type="term" value="F:ATP binding"/>
    <property type="evidence" value="ECO:0007669"/>
    <property type="project" value="UniProtKB-KW"/>
</dbReference>
<evidence type="ECO:0000313" key="11">
    <source>
        <dbReference type="EMBL" id="KAK0600726.1"/>
    </source>
</evidence>
<evidence type="ECO:0000256" key="1">
    <source>
        <dbReference type="ARBA" id="ARBA00004479"/>
    </source>
</evidence>
<dbReference type="PANTHER" id="PTHR48053">
    <property type="entry name" value="LEUCINE RICH REPEAT FAMILY PROTEIN, EXPRESSED"/>
    <property type="match status" value="1"/>
</dbReference>
<evidence type="ECO:0000256" key="6">
    <source>
        <dbReference type="ARBA" id="ARBA00022741"/>
    </source>
</evidence>
<keyword evidence="3" id="KW-0812">Transmembrane</keyword>
<evidence type="ECO:0000256" key="5">
    <source>
        <dbReference type="ARBA" id="ARBA00022737"/>
    </source>
</evidence>
<dbReference type="PANTHER" id="PTHR48053:SF164">
    <property type="entry name" value="LEUCINE-RICH REPEAT-CONTAINING N-TERMINAL PLANT-TYPE DOMAIN-CONTAINING PROTEIN"/>
    <property type="match status" value="1"/>
</dbReference>
<dbReference type="FunFam" id="3.80.10.10:FF:000095">
    <property type="entry name" value="LRR receptor-like serine/threonine-protein kinase GSO1"/>
    <property type="match status" value="1"/>
</dbReference>
<dbReference type="Gene3D" id="3.80.10.10">
    <property type="entry name" value="Ribonuclease Inhibitor"/>
    <property type="match status" value="1"/>
</dbReference>
<dbReference type="Pfam" id="PF00560">
    <property type="entry name" value="LRR_1"/>
    <property type="match status" value="6"/>
</dbReference>
<evidence type="ECO:0000256" key="7">
    <source>
        <dbReference type="ARBA" id="ARBA00022840"/>
    </source>
</evidence>
<keyword evidence="10" id="KW-0675">Receptor</keyword>
<gene>
    <name evidence="11" type="ORF">LWI29_017876</name>
</gene>
<dbReference type="SMART" id="SM00369">
    <property type="entry name" value="LRR_TYP"/>
    <property type="match status" value="5"/>
</dbReference>
<keyword evidence="4" id="KW-0732">Signal</keyword>
<dbReference type="InterPro" id="IPR032675">
    <property type="entry name" value="LRR_dom_sf"/>
</dbReference>
<comment type="caution">
    <text evidence="11">The sequence shown here is derived from an EMBL/GenBank/DDBJ whole genome shotgun (WGS) entry which is preliminary data.</text>
</comment>
<dbReference type="SUPFAM" id="SSF52058">
    <property type="entry name" value="L domain-like"/>
    <property type="match status" value="1"/>
</dbReference>
<dbReference type="GO" id="GO:0016020">
    <property type="term" value="C:membrane"/>
    <property type="evidence" value="ECO:0007669"/>
    <property type="project" value="UniProtKB-SubCell"/>
</dbReference>
<keyword evidence="5" id="KW-0677">Repeat</keyword>
<evidence type="ECO:0000256" key="10">
    <source>
        <dbReference type="ARBA" id="ARBA00023170"/>
    </source>
</evidence>
<dbReference type="Proteomes" id="UP001168877">
    <property type="component" value="Unassembled WGS sequence"/>
</dbReference>
<dbReference type="AlphaFoldDB" id="A0AA39SXG9"/>
<organism evidence="11 12">
    <name type="scientific">Acer saccharum</name>
    <name type="common">Sugar maple</name>
    <dbReference type="NCBI Taxonomy" id="4024"/>
    <lineage>
        <taxon>Eukaryota</taxon>
        <taxon>Viridiplantae</taxon>
        <taxon>Streptophyta</taxon>
        <taxon>Embryophyta</taxon>
        <taxon>Tracheophyta</taxon>
        <taxon>Spermatophyta</taxon>
        <taxon>Magnoliopsida</taxon>
        <taxon>eudicotyledons</taxon>
        <taxon>Gunneridae</taxon>
        <taxon>Pentapetalae</taxon>
        <taxon>rosids</taxon>
        <taxon>malvids</taxon>
        <taxon>Sapindales</taxon>
        <taxon>Sapindaceae</taxon>
        <taxon>Hippocastanoideae</taxon>
        <taxon>Acereae</taxon>
        <taxon>Acer</taxon>
    </lineage>
</organism>
<sequence>MNNVYLYLVGSDWIGVLNMNLTELHLSSCLLTVSIPSTEPVNSTSFTVLDLSSNPLNSELPDWLVNVSTLVHVDLSYCNLYGRIPLGFSELPNLQYFNLAGNNNLSVNVDLSSNLLEGLIPLPNVEIELLDLSNNRFSGSIPQNMCESIPNLIFLSLSGNQLTGEIPASIGEMMLLLQVIDLSRNNISGTIPSSIGNCSLLKVLDLAYNNFLDLSGSNLSGDFPEELTKLSGLVVLNLSRNHISGKIPENISSLHQLSSLDLSCNNLSGSIPPTLSSLSFIGYLNLSNDDFSGTIPYAEHLTTYNASSFSGNPALYGPPLNVKCQDEDSDGGGSVNQDNNNGN</sequence>
<dbReference type="Pfam" id="PF13855">
    <property type="entry name" value="LRR_8"/>
    <property type="match status" value="1"/>
</dbReference>
<evidence type="ECO:0000256" key="3">
    <source>
        <dbReference type="ARBA" id="ARBA00022692"/>
    </source>
</evidence>
<dbReference type="EMBL" id="JAUESC010000003">
    <property type="protein sequence ID" value="KAK0600726.1"/>
    <property type="molecule type" value="Genomic_DNA"/>
</dbReference>
<keyword evidence="8" id="KW-1133">Transmembrane helix</keyword>
<name>A0AA39SXG9_ACESA</name>
<keyword evidence="2" id="KW-0433">Leucine-rich repeat</keyword>
<keyword evidence="9" id="KW-0472">Membrane</keyword>
<keyword evidence="12" id="KW-1185">Reference proteome</keyword>
<evidence type="ECO:0000256" key="4">
    <source>
        <dbReference type="ARBA" id="ARBA00022729"/>
    </source>
</evidence>
<dbReference type="InterPro" id="IPR051716">
    <property type="entry name" value="Plant_RL_S/T_kinase"/>
</dbReference>
<dbReference type="InterPro" id="IPR001611">
    <property type="entry name" value="Leu-rich_rpt"/>
</dbReference>
<dbReference type="PROSITE" id="PS51450">
    <property type="entry name" value="LRR"/>
    <property type="match status" value="1"/>
</dbReference>
<protein>
    <submittedName>
        <fullName evidence="11">Uncharacterized protein</fullName>
    </submittedName>
</protein>
<reference evidence="11" key="2">
    <citation type="submission" date="2023-06" db="EMBL/GenBank/DDBJ databases">
        <authorList>
            <person name="Swenson N.G."/>
            <person name="Wegrzyn J.L."/>
            <person name="Mcevoy S.L."/>
        </authorList>
    </citation>
    <scope>NUCLEOTIDE SEQUENCE</scope>
    <source>
        <strain evidence="11">NS2018</strain>
        <tissue evidence="11">Leaf</tissue>
    </source>
</reference>
<keyword evidence="6" id="KW-0547">Nucleotide-binding</keyword>
<dbReference type="InterPro" id="IPR003591">
    <property type="entry name" value="Leu-rich_rpt_typical-subtyp"/>
</dbReference>
<reference evidence="11" key="1">
    <citation type="journal article" date="2022" name="Plant J.">
        <title>Strategies of tolerance reflected in two North American maple genomes.</title>
        <authorList>
            <person name="McEvoy S.L."/>
            <person name="Sezen U.U."/>
            <person name="Trouern-Trend A."/>
            <person name="McMahon S.M."/>
            <person name="Schaberg P.G."/>
            <person name="Yang J."/>
            <person name="Wegrzyn J.L."/>
            <person name="Swenson N.G."/>
        </authorList>
    </citation>
    <scope>NUCLEOTIDE SEQUENCE</scope>
    <source>
        <strain evidence="11">NS2018</strain>
    </source>
</reference>
<evidence type="ECO:0000256" key="2">
    <source>
        <dbReference type="ARBA" id="ARBA00022614"/>
    </source>
</evidence>
<evidence type="ECO:0000256" key="9">
    <source>
        <dbReference type="ARBA" id="ARBA00023136"/>
    </source>
</evidence>
<evidence type="ECO:0000256" key="8">
    <source>
        <dbReference type="ARBA" id="ARBA00022989"/>
    </source>
</evidence>
<keyword evidence="7" id="KW-0067">ATP-binding</keyword>
<proteinExistence type="predicted"/>
<accession>A0AA39SXG9</accession>
<comment type="subcellular location">
    <subcellularLocation>
        <location evidence="1">Membrane</location>
        <topology evidence="1">Single-pass type I membrane protein</topology>
    </subcellularLocation>
</comment>
<dbReference type="PRINTS" id="PR00019">
    <property type="entry name" value="LEURICHRPT"/>
</dbReference>